<organism evidence="1 2">
    <name type="scientific">Mycobacterium talmoniae</name>
    <dbReference type="NCBI Taxonomy" id="1858794"/>
    <lineage>
        <taxon>Bacteria</taxon>
        <taxon>Bacillati</taxon>
        <taxon>Actinomycetota</taxon>
        <taxon>Actinomycetes</taxon>
        <taxon>Mycobacteriales</taxon>
        <taxon>Mycobacteriaceae</taxon>
        <taxon>Mycobacterium</taxon>
    </lineage>
</organism>
<sequence>MIDEVRIAFTALRAQQRPQGHDLAVLPIDSVDGVFVGIDEQSQQHLLLHSVSGAAPVTEVATLAVTMRNLVIAGIETTVLDVVCLLESLVEVFDHFVVAVIERVSHNEDADVAVETVLRRWRQFLVASAQQPRREKLAAILGELLVVADAVHASGVPGIEFWVGPFGSRHDIRRDGTAIEVKTTRSHTGHRVTIHGEDQLLGPQGGALYLHLVRLEEVHGGGRSVTSLVDELLAAGVSAERLFEALTAAGLNVVDLPAIAEVTFDVRERLTLLVDDHTPRIVPASFAGGQRPIGVVDLTYVIDLNSQLDRALGDASYEKLMRTIGSGHAA</sequence>
<accession>A0A2S8BEQ7</accession>
<protein>
    <recommendedName>
        <fullName evidence="3">PD-(D/E)XK motif protein</fullName>
    </recommendedName>
</protein>
<gene>
    <name evidence="1" type="ORF">C1Y40_04691</name>
</gene>
<reference evidence="1 2" key="1">
    <citation type="journal article" date="2017" name="Int. J. Syst. Evol. Microbiol.">
        <title>Mycobacterium talmoniae sp. nov., a slowly growing mycobacterium isolated from human respiratory samples.</title>
        <authorList>
            <person name="Davidson R.M."/>
            <person name="DeGroote M.A."/>
            <person name="Marola J.L."/>
            <person name="Buss S."/>
            <person name="Jones V."/>
            <person name="McNeil M.R."/>
            <person name="Freifeld A.G."/>
            <person name="Elaine Epperson L."/>
            <person name="Hasan N.A."/>
            <person name="Jackson M."/>
            <person name="Iwen P.C."/>
            <person name="Salfinger M."/>
            <person name="Strong M."/>
        </authorList>
    </citation>
    <scope>NUCLEOTIDE SEQUENCE [LARGE SCALE GENOMIC DNA]</scope>
    <source>
        <strain evidence="1 2">ATCC BAA-2683</strain>
    </source>
</reference>
<dbReference type="InterPro" id="IPR025534">
    <property type="entry name" value="DUF4420"/>
</dbReference>
<comment type="caution">
    <text evidence="1">The sequence shown here is derived from an EMBL/GenBank/DDBJ whole genome shotgun (WGS) entry which is preliminary data.</text>
</comment>
<dbReference type="Pfam" id="PF14390">
    <property type="entry name" value="DUF4420"/>
    <property type="match status" value="1"/>
</dbReference>
<dbReference type="EMBL" id="PPEA01000664">
    <property type="protein sequence ID" value="PQM45150.1"/>
    <property type="molecule type" value="Genomic_DNA"/>
</dbReference>
<name>A0A2S8BEQ7_9MYCO</name>
<evidence type="ECO:0008006" key="3">
    <source>
        <dbReference type="Google" id="ProtNLM"/>
    </source>
</evidence>
<proteinExistence type="predicted"/>
<dbReference type="Proteomes" id="UP000238296">
    <property type="component" value="Unassembled WGS sequence"/>
</dbReference>
<evidence type="ECO:0000313" key="2">
    <source>
        <dbReference type="Proteomes" id="UP000238296"/>
    </source>
</evidence>
<evidence type="ECO:0000313" key="1">
    <source>
        <dbReference type="EMBL" id="PQM45150.1"/>
    </source>
</evidence>
<dbReference type="AlphaFoldDB" id="A0A2S8BEQ7"/>